<name>A0A7U2HYZ6_PHANO</name>
<proteinExistence type="predicted"/>
<sequence length="54" mass="6058">MVASGRSLLPLVSCGDMEYDERFLLDWVARFVLGPPLMLASPKLHRFRFSGSMG</sequence>
<dbReference type="VEuPathDB" id="FungiDB:JI435_404620"/>
<dbReference type="Proteomes" id="UP000663193">
    <property type="component" value="Chromosome 4"/>
</dbReference>
<organism evidence="1 2">
    <name type="scientific">Phaeosphaeria nodorum (strain SN15 / ATCC MYA-4574 / FGSC 10173)</name>
    <name type="common">Glume blotch fungus</name>
    <name type="synonym">Parastagonospora nodorum</name>
    <dbReference type="NCBI Taxonomy" id="321614"/>
    <lineage>
        <taxon>Eukaryota</taxon>
        <taxon>Fungi</taxon>
        <taxon>Dikarya</taxon>
        <taxon>Ascomycota</taxon>
        <taxon>Pezizomycotina</taxon>
        <taxon>Dothideomycetes</taxon>
        <taxon>Pleosporomycetidae</taxon>
        <taxon>Pleosporales</taxon>
        <taxon>Pleosporineae</taxon>
        <taxon>Phaeosphaeriaceae</taxon>
        <taxon>Parastagonospora</taxon>
    </lineage>
</organism>
<reference evidence="2" key="1">
    <citation type="journal article" date="2021" name="BMC Genomics">
        <title>Chromosome-level genome assembly and manually-curated proteome of model necrotroph Parastagonospora nodorum Sn15 reveals a genome-wide trove of candidate effector homologs, and redundancy of virulence-related functions within an accessory chromosome.</title>
        <authorList>
            <person name="Bertazzoni S."/>
            <person name="Jones D.A.B."/>
            <person name="Phan H.T."/>
            <person name="Tan K.-C."/>
            <person name="Hane J.K."/>
        </authorList>
    </citation>
    <scope>NUCLEOTIDE SEQUENCE [LARGE SCALE GENOMIC DNA]</scope>
    <source>
        <strain evidence="2">SN15 / ATCC MYA-4574 / FGSC 10173)</strain>
    </source>
</reference>
<protein>
    <submittedName>
        <fullName evidence="1">Uncharacterized protein</fullName>
    </submittedName>
</protein>
<dbReference type="AlphaFoldDB" id="A0A7U2HYZ6"/>
<evidence type="ECO:0000313" key="1">
    <source>
        <dbReference type="EMBL" id="QRC93841.1"/>
    </source>
</evidence>
<keyword evidence="2" id="KW-1185">Reference proteome</keyword>
<dbReference type="EMBL" id="CP069026">
    <property type="protein sequence ID" value="QRC93841.1"/>
    <property type="molecule type" value="Genomic_DNA"/>
</dbReference>
<gene>
    <name evidence="1" type="ORF">JI435_404620</name>
</gene>
<evidence type="ECO:0000313" key="2">
    <source>
        <dbReference type="Proteomes" id="UP000663193"/>
    </source>
</evidence>
<accession>A0A7U2HYZ6</accession>